<dbReference type="Proteomes" id="UP000182836">
    <property type="component" value="Unassembled WGS sequence"/>
</dbReference>
<gene>
    <name evidence="1" type="ORF">AF333_26065</name>
    <name evidence="2" type="ORF">SAMN04487909_14824</name>
</gene>
<reference evidence="1 3" key="1">
    <citation type="submission" date="2015-07" db="EMBL/GenBank/DDBJ databases">
        <title>Fjat-14205 dsm 2895.</title>
        <authorList>
            <person name="Liu B."/>
            <person name="Wang J."/>
            <person name="Zhu Y."/>
            <person name="Liu G."/>
            <person name="Chen Q."/>
            <person name="Chen Z."/>
            <person name="Lan J."/>
            <person name="Che J."/>
            <person name="Ge C."/>
            <person name="Shi H."/>
            <person name="Pan Z."/>
            <person name="Liu X."/>
        </authorList>
    </citation>
    <scope>NUCLEOTIDE SEQUENCE [LARGE SCALE GENOMIC DNA]</scope>
    <source>
        <strain evidence="1 3">DSM 2895</strain>
    </source>
</reference>
<dbReference type="EMBL" id="FNED01000048">
    <property type="protein sequence ID" value="SDK30799.1"/>
    <property type="molecule type" value="Genomic_DNA"/>
</dbReference>
<dbReference type="Proteomes" id="UP000037269">
    <property type="component" value="Unassembled WGS sequence"/>
</dbReference>
<organism evidence="1 3">
    <name type="scientific">Aneurinibacillus migulanus</name>
    <name type="common">Bacillus migulanus</name>
    <dbReference type="NCBI Taxonomy" id="47500"/>
    <lineage>
        <taxon>Bacteria</taxon>
        <taxon>Bacillati</taxon>
        <taxon>Bacillota</taxon>
        <taxon>Bacilli</taxon>
        <taxon>Bacillales</taxon>
        <taxon>Paenibacillaceae</taxon>
        <taxon>Aneurinibacillus group</taxon>
        <taxon>Aneurinibacillus</taxon>
    </lineage>
</organism>
<dbReference type="OrthoDB" id="2616424at2"/>
<evidence type="ECO:0000313" key="2">
    <source>
        <dbReference type="EMBL" id="SDK30799.1"/>
    </source>
</evidence>
<evidence type="ECO:0000313" key="4">
    <source>
        <dbReference type="Proteomes" id="UP000182836"/>
    </source>
</evidence>
<dbReference type="GeneID" id="42308592"/>
<evidence type="ECO:0000313" key="1">
    <source>
        <dbReference type="EMBL" id="KON93132.1"/>
    </source>
</evidence>
<sequence>MLREALNLWKEKMSGHIDARDTERATLLSWPDKPRIQVDGDPIPYEQDKLIFAEYLQDRKVEAYFEIGQYMEGEEAKGSVTGVLANGVEYESGTPYEQVPRASLQGMIVIPSPLKAGDRLIVSRLTGQRYYVHGKDVRMDGG</sequence>
<dbReference type="RefSeq" id="WP_043063679.1">
    <property type="nucleotide sequence ID" value="NZ_BJOA01000175.1"/>
</dbReference>
<keyword evidence="3" id="KW-1185">Reference proteome</keyword>
<dbReference type="EMBL" id="LGUG01000005">
    <property type="protein sequence ID" value="KON93132.1"/>
    <property type="molecule type" value="Genomic_DNA"/>
</dbReference>
<accession>A0A0D1VJ57</accession>
<reference evidence="2 4" key="2">
    <citation type="submission" date="2016-10" db="EMBL/GenBank/DDBJ databases">
        <authorList>
            <person name="de Groot N.N."/>
        </authorList>
    </citation>
    <scope>NUCLEOTIDE SEQUENCE [LARGE SCALE GENOMIC DNA]</scope>
    <source>
        <strain evidence="2 4">DSM 2895</strain>
    </source>
</reference>
<name>A0A0D1VJ57_ANEMI</name>
<evidence type="ECO:0000313" key="3">
    <source>
        <dbReference type="Proteomes" id="UP000037269"/>
    </source>
</evidence>
<dbReference type="PATRIC" id="fig|47500.12.peg.3600"/>
<dbReference type="AlphaFoldDB" id="A0A0D1VJ57"/>
<proteinExistence type="predicted"/>
<protein>
    <submittedName>
        <fullName evidence="1">Uncharacterized protein</fullName>
    </submittedName>
</protein>
<dbReference type="STRING" id="47500.AF333_26065"/>